<dbReference type="NCBIfam" id="TIGR01515">
    <property type="entry name" value="branching_enzym"/>
    <property type="match status" value="1"/>
</dbReference>
<evidence type="ECO:0000313" key="12">
    <source>
        <dbReference type="EMBL" id="NWJ46708.1"/>
    </source>
</evidence>
<feature type="active site" description="Proton donor" evidence="9 10">
    <location>
        <position position="380"/>
    </location>
</feature>
<dbReference type="Pfam" id="PF02806">
    <property type="entry name" value="Alpha-amylase_C"/>
    <property type="match status" value="1"/>
</dbReference>
<dbReference type="InterPro" id="IPR037439">
    <property type="entry name" value="Branching_enzy"/>
</dbReference>
<dbReference type="Proteomes" id="UP000521676">
    <property type="component" value="Unassembled WGS sequence"/>
</dbReference>
<dbReference type="FunFam" id="3.20.20.80:FF:000003">
    <property type="entry name" value="1,4-alpha-glucan branching enzyme GlgB"/>
    <property type="match status" value="1"/>
</dbReference>
<comment type="similarity">
    <text evidence="3 9">Belongs to the glycosyl hydrolase 13 family. GlgB subfamily.</text>
</comment>
<dbReference type="GO" id="GO:0004553">
    <property type="term" value="F:hydrolase activity, hydrolyzing O-glycosyl compounds"/>
    <property type="evidence" value="ECO:0007669"/>
    <property type="project" value="InterPro"/>
</dbReference>
<dbReference type="InterPro" id="IPR006407">
    <property type="entry name" value="GlgB"/>
</dbReference>
<dbReference type="SUPFAM" id="SSF51445">
    <property type="entry name" value="(Trans)glycosidases"/>
    <property type="match status" value="1"/>
</dbReference>
<dbReference type="PIRSF" id="PIRSF000463">
    <property type="entry name" value="GlgB"/>
    <property type="match status" value="1"/>
</dbReference>
<dbReference type="InterPro" id="IPR013780">
    <property type="entry name" value="Glyco_hydro_b"/>
</dbReference>
<dbReference type="NCBIfam" id="NF008967">
    <property type="entry name" value="PRK12313.1"/>
    <property type="match status" value="1"/>
</dbReference>
<dbReference type="Gene3D" id="2.60.40.10">
    <property type="entry name" value="Immunoglobulins"/>
    <property type="match status" value="1"/>
</dbReference>
<dbReference type="InterPro" id="IPR044143">
    <property type="entry name" value="GlgB_N_E_set_prok"/>
</dbReference>
<comment type="catalytic activity">
    <reaction evidence="1 9">
        <text>Transfers a segment of a (1-&gt;4)-alpha-D-glucan chain to a primary hydroxy group in a similar glucan chain.</text>
        <dbReference type="EC" id="2.4.1.18"/>
    </reaction>
</comment>
<keyword evidence="5 9" id="KW-0328">Glycosyltransferase</keyword>
<dbReference type="SUPFAM" id="SSF81296">
    <property type="entry name" value="E set domains"/>
    <property type="match status" value="1"/>
</dbReference>
<dbReference type="EC" id="2.4.1.18" evidence="9"/>
<dbReference type="EMBL" id="JACATZ010000001">
    <property type="protein sequence ID" value="NWJ46708.1"/>
    <property type="molecule type" value="Genomic_DNA"/>
</dbReference>
<comment type="subunit">
    <text evidence="9">Monomer.</text>
</comment>
<evidence type="ECO:0000256" key="5">
    <source>
        <dbReference type="ARBA" id="ARBA00022676"/>
    </source>
</evidence>
<evidence type="ECO:0000259" key="11">
    <source>
        <dbReference type="SMART" id="SM00642"/>
    </source>
</evidence>
<dbReference type="NCBIfam" id="NF003811">
    <property type="entry name" value="PRK05402.1"/>
    <property type="match status" value="1"/>
</dbReference>
<dbReference type="SMART" id="SM00642">
    <property type="entry name" value="Aamy"/>
    <property type="match status" value="1"/>
</dbReference>
<evidence type="ECO:0000313" key="15">
    <source>
        <dbReference type="Proteomes" id="UP001431572"/>
    </source>
</evidence>
<comment type="pathway">
    <text evidence="2 9">Glycan biosynthesis; glycogen biosynthesis.</text>
</comment>
<evidence type="ECO:0000256" key="1">
    <source>
        <dbReference type="ARBA" id="ARBA00000826"/>
    </source>
</evidence>
<dbReference type="CDD" id="cd02855">
    <property type="entry name" value="E_set_GBE_prok_N"/>
    <property type="match status" value="1"/>
</dbReference>
<evidence type="ECO:0000256" key="7">
    <source>
        <dbReference type="ARBA" id="ARBA00023056"/>
    </source>
</evidence>
<evidence type="ECO:0000256" key="10">
    <source>
        <dbReference type="PIRSR" id="PIRSR000463-1"/>
    </source>
</evidence>
<sequence length="649" mass="75777">MAEIKEQDAKLLSGSILTDFDMQLIGEGNFFKSYEKFGAHIIERDGVKGVNFLLWAPNADWVAVIGDFNSWDKTKHLMHKHESQGVWELFIPGIGAGEKYKYGIQSHFNGFYVQKCDPYGFFSEMRPKTASIVFELDKYEWQDQEWVNEGRAKHNNIYKPVSIYELHLGSWRRRWNSSSHDESYLTYRELADQVVEYITEMGFTHIEIMPITEHPFDGSWGYQTTGYYAVTSRFGDPYDFMYLVDKCHQHNIGVILDWVPAHFPKDSIGLGYFDGTHLYEHSDPRQGEHTEWGTLIFNYGRNEVRNFLLSNALFWLGKYHIDGLRVDAVASMLYLDYARNPGEWIPNRYGGRENLEAIDFIKRFNERVHLEFPNTLTCAEESTDWPMVSWPTYAGGLGFDLKWNMGWMHDMLEYMKNEPIYRRYHHNSLTFSLMYAFSENFILPLSHDEVVHLKRSLLDKMPGDMWQKFANLRAFYGYMFTHPGKKLLFMGGEFGQWKEWNEREALQWELLQYDTHSGLSKFMKDLLHLYRNEPALYEVDTSWEGFQWLESSDVDNSTIAFLRRAKDHNDELIIACNLTPVPRQGHRIGVPKPGYYQEILNSDSESYWGSNMGNGGGLDSENVAWGGHYHSVKLTLPPLSTIILRSPRP</sequence>
<evidence type="ECO:0000256" key="6">
    <source>
        <dbReference type="ARBA" id="ARBA00022679"/>
    </source>
</evidence>
<dbReference type="InterPro" id="IPR006047">
    <property type="entry name" value="GH13_cat_dom"/>
</dbReference>
<keyword evidence="15" id="KW-1185">Reference proteome</keyword>
<dbReference type="PANTHER" id="PTHR43651:SF3">
    <property type="entry name" value="1,4-ALPHA-GLUCAN-BRANCHING ENZYME"/>
    <property type="match status" value="1"/>
</dbReference>
<dbReference type="Pfam" id="PF02922">
    <property type="entry name" value="CBM_48"/>
    <property type="match status" value="1"/>
</dbReference>
<feature type="active site" description="Nucleophile" evidence="9 10">
    <location>
        <position position="327"/>
    </location>
</feature>
<dbReference type="InterPro" id="IPR006048">
    <property type="entry name" value="A-amylase/branching_C"/>
</dbReference>
<evidence type="ECO:0000256" key="9">
    <source>
        <dbReference type="HAMAP-Rule" id="MF_00685"/>
    </source>
</evidence>
<dbReference type="GO" id="GO:0003844">
    <property type="term" value="F:1,4-alpha-glucan branching enzyme activity"/>
    <property type="evidence" value="ECO:0007669"/>
    <property type="project" value="UniProtKB-UniRule"/>
</dbReference>
<dbReference type="CDD" id="cd11322">
    <property type="entry name" value="AmyAc_Glg_BE"/>
    <property type="match status" value="1"/>
</dbReference>
<dbReference type="EMBL" id="CP128399">
    <property type="protein sequence ID" value="WJW66079.1"/>
    <property type="molecule type" value="Genomic_DNA"/>
</dbReference>
<feature type="domain" description="Glycosyl hydrolase family 13 catalytic" evidence="11">
    <location>
        <begin position="169"/>
        <end position="523"/>
    </location>
</feature>
<keyword evidence="4 9" id="KW-0321">Glycogen metabolism</keyword>
<dbReference type="FunFam" id="2.60.40.1180:FF:000002">
    <property type="entry name" value="1,4-alpha-glucan branching enzyme GlgB"/>
    <property type="match status" value="1"/>
</dbReference>
<evidence type="ECO:0000256" key="4">
    <source>
        <dbReference type="ARBA" id="ARBA00022600"/>
    </source>
</evidence>
<protein>
    <recommendedName>
        <fullName evidence="9">1,4-alpha-glucan branching enzyme GlgB</fullName>
        <ecNumber evidence="9">2.4.1.18</ecNumber>
    </recommendedName>
    <alternativeName>
        <fullName evidence="9">1,4-alpha-D-glucan:1,4-alpha-D-glucan 6-glucosyl-transferase</fullName>
    </alternativeName>
    <alternativeName>
        <fullName evidence="9">Alpha-(1-&gt;4)-glucan branching enzyme</fullName>
    </alternativeName>
    <alternativeName>
        <fullName evidence="9">Glycogen branching enzyme</fullName>
        <shortName evidence="9">BE</shortName>
    </alternativeName>
</protein>
<comment type="function">
    <text evidence="9">Catalyzes the formation of the alpha-1,6-glucosidic linkages in glycogen by scission of a 1,4-alpha-linked oligosaccharide from growing alpha-1,4-glucan chains and the subsequent attachment of the oligosaccharide to the alpha-1,6 position.</text>
</comment>
<dbReference type="InterPro" id="IPR017853">
    <property type="entry name" value="GH"/>
</dbReference>
<proteinExistence type="inferred from homology"/>
<keyword evidence="8 9" id="KW-0119">Carbohydrate metabolism</keyword>
<evidence type="ECO:0000256" key="3">
    <source>
        <dbReference type="ARBA" id="ARBA00009000"/>
    </source>
</evidence>
<dbReference type="Gene3D" id="3.20.20.80">
    <property type="entry name" value="Glycosidases"/>
    <property type="match status" value="1"/>
</dbReference>
<dbReference type="InterPro" id="IPR014756">
    <property type="entry name" value="Ig_E-set"/>
</dbReference>
<dbReference type="GO" id="GO:0005829">
    <property type="term" value="C:cytosol"/>
    <property type="evidence" value="ECO:0007669"/>
    <property type="project" value="TreeGrafter"/>
</dbReference>
<evidence type="ECO:0000256" key="2">
    <source>
        <dbReference type="ARBA" id="ARBA00004964"/>
    </source>
</evidence>
<dbReference type="InterPro" id="IPR013783">
    <property type="entry name" value="Ig-like_fold"/>
</dbReference>
<dbReference type="Pfam" id="PF00128">
    <property type="entry name" value="Alpha-amylase"/>
    <property type="match status" value="1"/>
</dbReference>
<dbReference type="RefSeq" id="WP_341467960.1">
    <property type="nucleotide sequence ID" value="NZ_CP128399.1"/>
</dbReference>
<keyword evidence="7 9" id="KW-0320">Glycogen biosynthesis</keyword>
<dbReference type="AlphaFoldDB" id="A0A8T7LXL5"/>
<dbReference type="Gene3D" id="2.60.40.1180">
    <property type="entry name" value="Golgi alpha-mannosidase II"/>
    <property type="match status" value="1"/>
</dbReference>
<dbReference type="FunFam" id="2.60.40.10:FF:000169">
    <property type="entry name" value="1,4-alpha-glucan branching enzyme GlgB"/>
    <property type="match status" value="1"/>
</dbReference>
<evidence type="ECO:0000256" key="8">
    <source>
        <dbReference type="ARBA" id="ARBA00023277"/>
    </source>
</evidence>
<dbReference type="GO" id="GO:0005978">
    <property type="term" value="P:glycogen biosynthetic process"/>
    <property type="evidence" value="ECO:0007669"/>
    <property type="project" value="UniProtKB-UniRule"/>
</dbReference>
<reference evidence="13" key="2">
    <citation type="journal article" date="2024" name="Nature">
        <title>Anoxygenic phototroph of the Chloroflexota uses a type I reaction centre.</title>
        <authorList>
            <person name="Tsuji J.M."/>
            <person name="Shaw N.A."/>
            <person name="Nagashima S."/>
            <person name="Venkiteswaran J.J."/>
            <person name="Schiff S.L."/>
            <person name="Watanabe T."/>
            <person name="Fukui M."/>
            <person name="Hanada S."/>
            <person name="Tank M."/>
            <person name="Neufeld J.D."/>
        </authorList>
    </citation>
    <scope>NUCLEOTIDE SEQUENCE</scope>
    <source>
        <strain evidence="13">L227-S17</strain>
    </source>
</reference>
<gene>
    <name evidence="9 12" type="primary">glgB</name>
    <name evidence="12" type="ORF">HXX08_12580</name>
    <name evidence="13" type="ORF">OZ401_001862</name>
</gene>
<keyword evidence="6 9" id="KW-0808">Transferase</keyword>
<reference evidence="12 14" key="1">
    <citation type="submission" date="2020-06" db="EMBL/GenBank/DDBJ databases">
        <title>Anoxygenic phototrophic Chloroflexota member uses a Type I reaction center.</title>
        <authorList>
            <person name="Tsuji J.M."/>
            <person name="Shaw N.A."/>
            <person name="Nagashima S."/>
            <person name="Venkiteswaran J."/>
            <person name="Schiff S.L."/>
            <person name="Hanada S."/>
            <person name="Tank M."/>
            <person name="Neufeld J.D."/>
        </authorList>
    </citation>
    <scope>NUCLEOTIDE SEQUENCE [LARGE SCALE GENOMIC DNA]</scope>
    <source>
        <strain evidence="12">L227-S17</strain>
    </source>
</reference>
<evidence type="ECO:0000313" key="13">
    <source>
        <dbReference type="EMBL" id="WJW66079.1"/>
    </source>
</evidence>
<dbReference type="InterPro" id="IPR004193">
    <property type="entry name" value="Glyco_hydro_13_N"/>
</dbReference>
<dbReference type="PANTHER" id="PTHR43651">
    <property type="entry name" value="1,4-ALPHA-GLUCAN-BRANCHING ENZYME"/>
    <property type="match status" value="1"/>
</dbReference>
<dbReference type="SUPFAM" id="SSF51011">
    <property type="entry name" value="Glycosyl hydrolase domain"/>
    <property type="match status" value="1"/>
</dbReference>
<organism evidence="12 14">
    <name type="scientific">Candidatus Chlorohelix allophototropha</name>
    <dbReference type="NCBI Taxonomy" id="3003348"/>
    <lineage>
        <taxon>Bacteria</taxon>
        <taxon>Bacillati</taxon>
        <taxon>Chloroflexota</taxon>
        <taxon>Chloroflexia</taxon>
        <taxon>Candidatus Chloroheliales</taxon>
        <taxon>Candidatus Chloroheliaceae</taxon>
        <taxon>Candidatus Chlorohelix</taxon>
    </lineage>
</organism>
<dbReference type="GO" id="GO:0043169">
    <property type="term" value="F:cation binding"/>
    <property type="evidence" value="ECO:0007669"/>
    <property type="project" value="InterPro"/>
</dbReference>
<dbReference type="HAMAP" id="MF_00685">
    <property type="entry name" value="GlgB"/>
    <property type="match status" value="1"/>
</dbReference>
<name>A0A8T7LXL5_9CHLR</name>
<evidence type="ECO:0000313" key="14">
    <source>
        <dbReference type="Proteomes" id="UP000521676"/>
    </source>
</evidence>
<accession>A0A8T7LXL5</accession>
<dbReference type="Proteomes" id="UP001431572">
    <property type="component" value="Chromosome 1"/>
</dbReference>